<evidence type="ECO:0000313" key="4">
    <source>
        <dbReference type="Proteomes" id="UP000008383"/>
    </source>
</evidence>
<reference evidence="4" key="1">
    <citation type="journal article" date="2011" name="Genome Biol.">
        <title>Comparative and functional genomics provide insights into the pathogenicity of dermatophytic fungi.</title>
        <authorList>
            <person name="Burmester A."/>
            <person name="Shelest E."/>
            <person name="Gloeckner G."/>
            <person name="Heddergott C."/>
            <person name="Schindler S."/>
            <person name="Staib P."/>
            <person name="Heidel A."/>
            <person name="Felder M."/>
            <person name="Petzold A."/>
            <person name="Szafranski K."/>
            <person name="Feuermann M."/>
            <person name="Pedruzzi I."/>
            <person name="Priebe S."/>
            <person name="Groth M."/>
            <person name="Winkler R."/>
            <person name="Li W."/>
            <person name="Kniemeyer O."/>
            <person name="Schroeckh V."/>
            <person name="Hertweck C."/>
            <person name="Hube B."/>
            <person name="White T.C."/>
            <person name="Platzer M."/>
            <person name="Guthke R."/>
            <person name="Heitman J."/>
            <person name="Woestemeyer J."/>
            <person name="Zipfel P.F."/>
            <person name="Monod M."/>
            <person name="Brakhage A.A."/>
        </authorList>
    </citation>
    <scope>NUCLEOTIDE SEQUENCE [LARGE SCALE GENOMIC DNA]</scope>
    <source>
        <strain evidence="4">HKI 0517</strain>
    </source>
</reference>
<dbReference type="GO" id="GO:0016042">
    <property type="term" value="P:lipid catabolic process"/>
    <property type="evidence" value="ECO:0007669"/>
    <property type="project" value="InterPro"/>
</dbReference>
<dbReference type="Gene3D" id="1.10.260.130">
    <property type="match status" value="1"/>
</dbReference>
<evidence type="ECO:0000256" key="1">
    <source>
        <dbReference type="ARBA" id="ARBA00022801"/>
    </source>
</evidence>
<dbReference type="PANTHER" id="PTHR34853:SF5">
    <property type="entry name" value="LIP-DOMAIN-CONTAINING PROTEIN-RELATED"/>
    <property type="match status" value="1"/>
</dbReference>
<dbReference type="AlphaFoldDB" id="D4D5W1"/>
<dbReference type="RefSeq" id="XP_003023382.1">
    <property type="nucleotide sequence ID" value="XM_003023336.1"/>
</dbReference>
<gene>
    <name evidence="3" type="ORF">TRV_02484</name>
</gene>
<dbReference type="HOGENOM" id="CLU_029538_5_0_1"/>
<accession>D4D5W1</accession>
<dbReference type="EMBL" id="ACYE01000129">
    <property type="protein sequence ID" value="EFE42764.1"/>
    <property type="molecule type" value="Genomic_DNA"/>
</dbReference>
<keyword evidence="2" id="KW-0812">Transmembrane</keyword>
<keyword evidence="1" id="KW-0378">Hydrolase</keyword>
<evidence type="ECO:0000313" key="3">
    <source>
        <dbReference type="EMBL" id="EFE42764.1"/>
    </source>
</evidence>
<feature type="transmembrane region" description="Helical" evidence="2">
    <location>
        <begin position="76"/>
        <end position="97"/>
    </location>
</feature>
<dbReference type="SUPFAM" id="SSF53474">
    <property type="entry name" value="alpha/beta-Hydrolases"/>
    <property type="match status" value="1"/>
</dbReference>
<name>D4D5W1_TRIVH</name>
<feature type="transmembrane region" description="Helical" evidence="2">
    <location>
        <begin position="109"/>
        <end position="128"/>
    </location>
</feature>
<dbReference type="InterPro" id="IPR029058">
    <property type="entry name" value="AB_hydrolase_fold"/>
</dbReference>
<sequence length="561" mass="62028">MGLGRVKSRAKVVWEIFPQPVTLRYGVVTEEWNIKCGLLPCLQNFGCPGDFSSVASNLPSDWESFILPHSFVFLHYYPFIRSLSSFHSFTFVLFIIFDYQDNGSRLRMVVFSTLWFGLLFFVVTTQALPSQFNFHGPAPLPSEDPFYQPPQGYECFEPGTILKHRKVPNPIVTLGKIPVQLSGAYHVMYRTSDNFGNATVAVTTILIPKKPDYNKLLSFQVAEDASSPNCGISYAIQRDHQAKPKHGTIITRVELFLIIAALKNGWVVTAPDFEGLEGSWLANYRAGYAVLDGIRAALASNCFTGIAQDAVVTMWGYSGGSLAAGFAAELQPCYAPELKIAGAALGGTVPNITTVVHAANKSMWAGLLPAGIYGWSRDYPLVETTISVMLRPERRKDFLKVADQCFAANLVDFAFHDILAYFKDPNIFDRPEYVKIVTENSMGKSIPQIPLFVYKSKEDEVSPVEDTNDLIKYYCDNGANIHYNRDLKAGHLLLALSGAPSALNWLADRFEGKSVSTGCRVTEELMSLTDPQAYRVLGLALIGELLVLLGKIILGPTSLAW</sequence>
<evidence type="ECO:0000256" key="2">
    <source>
        <dbReference type="SAM" id="Phobius"/>
    </source>
</evidence>
<dbReference type="Pfam" id="PF03583">
    <property type="entry name" value="LIP"/>
    <property type="match status" value="1"/>
</dbReference>
<dbReference type="PANTHER" id="PTHR34853">
    <property type="match status" value="1"/>
</dbReference>
<proteinExistence type="predicted"/>
<keyword evidence="2" id="KW-0472">Membrane</keyword>
<dbReference type="InterPro" id="IPR005152">
    <property type="entry name" value="Lipase_secreted"/>
</dbReference>
<dbReference type="Gene3D" id="3.40.50.1820">
    <property type="entry name" value="alpha/beta hydrolase"/>
    <property type="match status" value="1"/>
</dbReference>
<keyword evidence="2" id="KW-1133">Transmembrane helix</keyword>
<dbReference type="GeneID" id="9583402"/>
<dbReference type="Proteomes" id="UP000008383">
    <property type="component" value="Unassembled WGS sequence"/>
</dbReference>
<dbReference type="ESTHER" id="trivh-d4d5w1">
    <property type="family name" value="Fungal-Bact_LIP"/>
</dbReference>
<keyword evidence="4" id="KW-1185">Reference proteome</keyword>
<comment type="caution">
    <text evidence="3">The sequence shown here is derived from an EMBL/GenBank/DDBJ whole genome shotgun (WGS) entry which is preliminary data.</text>
</comment>
<protein>
    <submittedName>
        <fullName evidence="3">Lipase, putative</fullName>
    </submittedName>
</protein>
<dbReference type="OrthoDB" id="2373480at2759"/>
<organism evidence="3 4">
    <name type="scientific">Trichophyton verrucosum (strain HKI 0517)</name>
    <dbReference type="NCBI Taxonomy" id="663202"/>
    <lineage>
        <taxon>Eukaryota</taxon>
        <taxon>Fungi</taxon>
        <taxon>Dikarya</taxon>
        <taxon>Ascomycota</taxon>
        <taxon>Pezizomycotina</taxon>
        <taxon>Eurotiomycetes</taxon>
        <taxon>Eurotiomycetidae</taxon>
        <taxon>Onygenales</taxon>
        <taxon>Arthrodermataceae</taxon>
        <taxon>Trichophyton</taxon>
    </lineage>
</organism>
<dbReference type="KEGG" id="tve:TRV_02484"/>
<dbReference type="GO" id="GO:0004806">
    <property type="term" value="F:triacylglycerol lipase activity"/>
    <property type="evidence" value="ECO:0007669"/>
    <property type="project" value="InterPro"/>
</dbReference>